<evidence type="ECO:0000256" key="10">
    <source>
        <dbReference type="SAM" id="Phobius"/>
    </source>
</evidence>
<comment type="similarity">
    <text evidence="2">Belongs to the G-protein coupled receptor 4 family.</text>
</comment>
<reference evidence="11" key="1">
    <citation type="submission" date="2014-09" db="EMBL/GenBank/DDBJ databases">
        <title>Genome sequence of the luminous mushroom Mycena chlorophos for searching fungal bioluminescence genes.</title>
        <authorList>
            <person name="Tanaka Y."/>
            <person name="Kasuga D."/>
            <person name="Oba Y."/>
            <person name="Hase S."/>
            <person name="Sato K."/>
            <person name="Oba Y."/>
            <person name="Sakakibara Y."/>
        </authorList>
    </citation>
    <scope>NUCLEOTIDE SEQUENCE</scope>
</reference>
<name>A0ABQ0L015_MYCCL</name>
<evidence type="ECO:0000256" key="4">
    <source>
        <dbReference type="ARBA" id="ARBA00022692"/>
    </source>
</evidence>
<evidence type="ECO:0000256" key="6">
    <source>
        <dbReference type="ARBA" id="ARBA00023040"/>
    </source>
</evidence>
<dbReference type="PANTHER" id="PTHR28097">
    <property type="entry name" value="PHEROMONE A FACTOR RECEPTOR"/>
    <property type="match status" value="1"/>
</dbReference>
<proteinExistence type="inferred from homology"/>
<feature type="transmembrane region" description="Helical" evidence="10">
    <location>
        <begin position="139"/>
        <end position="157"/>
    </location>
</feature>
<evidence type="ECO:0000256" key="8">
    <source>
        <dbReference type="ARBA" id="ARBA00023170"/>
    </source>
</evidence>
<keyword evidence="5 10" id="KW-1133">Transmembrane helix</keyword>
<keyword evidence="9" id="KW-0807">Transducer</keyword>
<evidence type="ECO:0000256" key="1">
    <source>
        <dbReference type="ARBA" id="ARBA00004141"/>
    </source>
</evidence>
<dbReference type="PANTHER" id="PTHR28097:SF1">
    <property type="entry name" value="PHEROMONE A FACTOR RECEPTOR"/>
    <property type="match status" value="1"/>
</dbReference>
<dbReference type="EMBL" id="DF839342">
    <property type="protein sequence ID" value="GAT43852.1"/>
    <property type="molecule type" value="Genomic_DNA"/>
</dbReference>
<evidence type="ECO:0000256" key="5">
    <source>
        <dbReference type="ARBA" id="ARBA00022989"/>
    </source>
</evidence>
<organism evidence="11 12">
    <name type="scientific">Mycena chlorophos</name>
    <name type="common">Agaric fungus</name>
    <name type="synonym">Agaricus chlorophos</name>
    <dbReference type="NCBI Taxonomy" id="658473"/>
    <lineage>
        <taxon>Eukaryota</taxon>
        <taxon>Fungi</taxon>
        <taxon>Dikarya</taxon>
        <taxon>Basidiomycota</taxon>
        <taxon>Agaricomycotina</taxon>
        <taxon>Agaricomycetes</taxon>
        <taxon>Agaricomycetidae</taxon>
        <taxon>Agaricales</taxon>
        <taxon>Marasmiineae</taxon>
        <taxon>Mycenaceae</taxon>
        <taxon>Mycena</taxon>
    </lineage>
</organism>
<keyword evidence="4 10" id="KW-0812">Transmembrane</keyword>
<evidence type="ECO:0000256" key="2">
    <source>
        <dbReference type="ARBA" id="ARBA00011085"/>
    </source>
</evidence>
<gene>
    <name evidence="11" type="ORF">MCHLO_01517</name>
</gene>
<keyword evidence="6" id="KW-0297">G-protein coupled receptor</keyword>
<feature type="transmembrane region" description="Helical" evidence="10">
    <location>
        <begin position="222"/>
        <end position="246"/>
    </location>
</feature>
<keyword evidence="3" id="KW-0589">Pheromone response</keyword>
<dbReference type="Proteomes" id="UP000815677">
    <property type="component" value="Unassembled WGS sequence"/>
</dbReference>
<evidence type="ECO:0000256" key="9">
    <source>
        <dbReference type="ARBA" id="ARBA00023224"/>
    </source>
</evidence>
<keyword evidence="7 10" id="KW-0472">Membrane</keyword>
<evidence type="ECO:0000256" key="3">
    <source>
        <dbReference type="ARBA" id="ARBA00022507"/>
    </source>
</evidence>
<comment type="subcellular location">
    <subcellularLocation>
        <location evidence="1">Membrane</location>
        <topology evidence="1">Multi-pass membrane protein</topology>
    </subcellularLocation>
</comment>
<evidence type="ECO:0000313" key="12">
    <source>
        <dbReference type="Proteomes" id="UP000815677"/>
    </source>
</evidence>
<accession>A0ABQ0L015</accession>
<dbReference type="PRINTS" id="PR00899">
    <property type="entry name" value="GPCRSTE3"/>
</dbReference>
<protein>
    <submittedName>
        <fullName evidence="11">STE3-domain-containing protein</fullName>
    </submittedName>
</protein>
<evidence type="ECO:0000256" key="7">
    <source>
        <dbReference type="ARBA" id="ARBA00023136"/>
    </source>
</evidence>
<feature type="transmembrane region" description="Helical" evidence="10">
    <location>
        <begin position="163"/>
        <end position="182"/>
    </location>
</feature>
<feature type="transmembrane region" description="Helical" evidence="10">
    <location>
        <begin position="284"/>
        <end position="304"/>
    </location>
</feature>
<sequence>MTTLLPLFPFSALFLALSTVPHHWQMRPGSFATLSMVAWLASQSFVQGVNAAMWAQNDVPLGGAWDVWCDIATKITIGGKVAVTGSSISLVKQLHRIISGQELEDHGKFAWTLDILLCWAIPVLVMALHIIVQSHRFDIIQPFGCLPTVYFSWPSLLIINLPVYIYGVLAPVYAARILYALYRRHRALRMQIQSWVTRSEVQRNGHRTIQHRAMSFVTFIRLLLATLLSGTVTTGIIAYGIISAFVSGPALLPWSSWTDVHKGISTIYSYKLSEFRGSALADLWIEWCAAPTVGIMVSLLFSFGKDVRMEWQERWQSLRVREWLAGRKTKSLCSSIGRPPSRSNRDSTALDVEQGDIIIIGPEE</sequence>
<evidence type="ECO:0000313" key="11">
    <source>
        <dbReference type="EMBL" id="GAT43852.1"/>
    </source>
</evidence>
<dbReference type="InterPro" id="IPR001499">
    <property type="entry name" value="GPCR_STE3"/>
</dbReference>
<feature type="transmembrane region" description="Helical" evidence="10">
    <location>
        <begin position="109"/>
        <end position="132"/>
    </location>
</feature>
<keyword evidence="8" id="KW-0675">Receptor</keyword>
<dbReference type="Pfam" id="PF02076">
    <property type="entry name" value="STE3"/>
    <property type="match status" value="1"/>
</dbReference>
<keyword evidence="12" id="KW-1185">Reference proteome</keyword>